<evidence type="ECO:0000313" key="2">
    <source>
        <dbReference type="EMBL" id="GIL38901.1"/>
    </source>
</evidence>
<dbReference type="SUPFAM" id="SSF69754">
    <property type="entry name" value="Ribosome binding protein Y (YfiA homologue)"/>
    <property type="match status" value="1"/>
</dbReference>
<dbReference type="InterPro" id="IPR003489">
    <property type="entry name" value="RHF/RaiA"/>
</dbReference>
<sequence length="143" mass="15871">MRSKHAETEPIHLARVESDMDHLEISFHRADPSPTLKAEIERSAAELQRRFPRIYSMRVAIEGSKAAANGSDLLLAHVQVRVPGHEFASSNEPPKAERNQLAADVRTTLKAAFTAVSKQLTKHQDKVRGDVKHHDGQISEPPA</sequence>
<feature type="region of interest" description="Disordered" evidence="1">
    <location>
        <begin position="119"/>
        <end position="143"/>
    </location>
</feature>
<dbReference type="InterPro" id="IPR036567">
    <property type="entry name" value="RHF-like"/>
</dbReference>
<dbReference type="Proteomes" id="UP000681075">
    <property type="component" value="Unassembled WGS sequence"/>
</dbReference>
<keyword evidence="3" id="KW-1185">Reference proteome</keyword>
<evidence type="ECO:0008006" key="4">
    <source>
        <dbReference type="Google" id="ProtNLM"/>
    </source>
</evidence>
<name>A0A8S8XAK9_9PROT</name>
<accession>A0A8S8XAK9</accession>
<dbReference type="Gene3D" id="3.30.160.100">
    <property type="entry name" value="Ribosome hibernation promotion factor-like"/>
    <property type="match status" value="1"/>
</dbReference>
<gene>
    <name evidence="2" type="ORF">TMPK1_11380</name>
</gene>
<evidence type="ECO:0000256" key="1">
    <source>
        <dbReference type="SAM" id="MobiDB-lite"/>
    </source>
</evidence>
<evidence type="ECO:0000313" key="3">
    <source>
        <dbReference type="Proteomes" id="UP000681075"/>
    </source>
</evidence>
<organism evidence="2 3">
    <name type="scientific">Roseiterribacter gracilis</name>
    <dbReference type="NCBI Taxonomy" id="2812848"/>
    <lineage>
        <taxon>Bacteria</taxon>
        <taxon>Pseudomonadati</taxon>
        <taxon>Pseudomonadota</taxon>
        <taxon>Alphaproteobacteria</taxon>
        <taxon>Rhodospirillales</taxon>
        <taxon>Roseiterribacteraceae</taxon>
        <taxon>Roseiterribacter</taxon>
    </lineage>
</organism>
<reference evidence="2" key="1">
    <citation type="submission" date="2021-02" db="EMBL/GenBank/DDBJ databases">
        <title>Genome sequence of Rhodospirillales sp. strain TMPK1 isolated from soil.</title>
        <authorList>
            <person name="Nakai R."/>
            <person name="Kusada H."/>
            <person name="Tamaki H."/>
        </authorList>
    </citation>
    <scope>NUCLEOTIDE SEQUENCE</scope>
    <source>
        <strain evidence="2">TMPK1</strain>
    </source>
</reference>
<comment type="caution">
    <text evidence="2">The sequence shown here is derived from an EMBL/GenBank/DDBJ whole genome shotgun (WGS) entry which is preliminary data.</text>
</comment>
<protein>
    <recommendedName>
        <fullName evidence="4">Ribosomal subunit interface protein</fullName>
    </recommendedName>
</protein>
<dbReference type="EMBL" id="BOPV01000001">
    <property type="protein sequence ID" value="GIL38901.1"/>
    <property type="molecule type" value="Genomic_DNA"/>
</dbReference>
<feature type="compositionally biased region" description="Basic and acidic residues" evidence="1">
    <location>
        <begin position="122"/>
        <end position="137"/>
    </location>
</feature>
<dbReference type="Pfam" id="PF02482">
    <property type="entry name" value="Ribosomal_S30AE"/>
    <property type="match status" value="1"/>
</dbReference>
<dbReference type="AlphaFoldDB" id="A0A8S8XAK9"/>
<proteinExistence type="predicted"/>